<dbReference type="Pfam" id="PF03161">
    <property type="entry name" value="LAGLIDADG_2"/>
    <property type="match status" value="1"/>
</dbReference>
<gene>
    <name evidence="2" type="primary">cob</name>
</gene>
<keyword evidence="2" id="KW-0378">Hydrolase</keyword>
<geneLocation type="mitochondrion" evidence="2"/>
<dbReference type="EMBL" id="MN881998">
    <property type="protein sequence ID" value="QOE17427.1"/>
    <property type="molecule type" value="Genomic_DNA"/>
</dbReference>
<accession>A0A7L8EYB7</accession>
<dbReference type="RefSeq" id="YP_009945063.1">
    <property type="nucleotide sequence ID" value="NC_051483.1"/>
</dbReference>
<dbReference type="InterPro" id="IPR004860">
    <property type="entry name" value="LAGLIDADG_dom"/>
</dbReference>
<dbReference type="SUPFAM" id="SSF55608">
    <property type="entry name" value="Homing endonucleases"/>
    <property type="match status" value="1"/>
</dbReference>
<name>A0A7L8EYB7_MONLA</name>
<sequence length="52" mass="6467">MFTLQDKFNLKCSIHYNRDKKPRIYVFKESMDDLRNLVKPYFIKEMFYKLGL</sequence>
<reference evidence="2" key="1">
    <citation type="journal article" date="2020" name="Sci. Rep.">
        <title>First characterization of the complete mitochondrial genome of fungal plant-pathogen Monilinia laxa which represents the mobile intron rich structure.</title>
        <authorList>
            <person name="Yildiz G."/>
            <person name="Ozkilinc H."/>
        </authorList>
    </citation>
    <scope>NUCLEOTIDE SEQUENCE</scope>
</reference>
<dbReference type="GO" id="GO:0004519">
    <property type="term" value="F:endonuclease activity"/>
    <property type="evidence" value="ECO:0007669"/>
    <property type="project" value="UniProtKB-KW"/>
</dbReference>
<feature type="domain" description="Homing endonuclease LAGLIDADG" evidence="1">
    <location>
        <begin position="2"/>
        <end position="34"/>
    </location>
</feature>
<evidence type="ECO:0000259" key="1">
    <source>
        <dbReference type="Pfam" id="PF03161"/>
    </source>
</evidence>
<dbReference type="Gene3D" id="3.10.28.10">
    <property type="entry name" value="Homing endonucleases"/>
    <property type="match status" value="1"/>
</dbReference>
<keyword evidence="2" id="KW-0496">Mitochondrion</keyword>
<dbReference type="GeneID" id="60235895"/>
<proteinExistence type="predicted"/>
<protein>
    <submittedName>
        <fullName evidence="2">LAGLIDADG endonuclease</fullName>
    </submittedName>
</protein>
<dbReference type="AlphaFoldDB" id="A0A7L8EYB7"/>
<evidence type="ECO:0000313" key="2">
    <source>
        <dbReference type="EMBL" id="QOE17427.1"/>
    </source>
</evidence>
<dbReference type="InterPro" id="IPR027434">
    <property type="entry name" value="Homing_endonucl"/>
</dbReference>
<keyword evidence="2" id="KW-0540">Nuclease</keyword>
<organism evidence="2">
    <name type="scientific">Monilinia laxa</name>
    <name type="common">Brown rot fungus</name>
    <name type="synonym">Sclerotinia laxa</name>
    <dbReference type="NCBI Taxonomy" id="61186"/>
    <lineage>
        <taxon>Eukaryota</taxon>
        <taxon>Fungi</taxon>
        <taxon>Dikarya</taxon>
        <taxon>Ascomycota</taxon>
        <taxon>Pezizomycotina</taxon>
        <taxon>Leotiomycetes</taxon>
        <taxon>Helotiales</taxon>
        <taxon>Sclerotiniaceae</taxon>
        <taxon>Monilinia</taxon>
    </lineage>
</organism>
<keyword evidence="2" id="KW-0255">Endonuclease</keyword>